<name>A0A845GCK0_9BURK</name>
<dbReference type="EMBL" id="WWCX01000001">
    <property type="protein sequence ID" value="MYM92333.1"/>
    <property type="molecule type" value="Genomic_DNA"/>
</dbReference>
<protein>
    <recommendedName>
        <fullName evidence="4">5-bromo-4-chloroindolyl phosphate hydrolysis protein</fullName>
    </recommendedName>
</protein>
<reference evidence="2" key="1">
    <citation type="submission" date="2019-12" db="EMBL/GenBank/DDBJ databases">
        <title>Novel species isolated from a subtropical stream in China.</title>
        <authorList>
            <person name="Lu H."/>
        </authorList>
    </citation>
    <scope>NUCLEOTIDE SEQUENCE [LARGE SCALE GENOMIC DNA]</scope>
    <source>
        <strain evidence="2">FT81W</strain>
    </source>
</reference>
<dbReference type="Proteomes" id="UP000447355">
    <property type="component" value="Unassembled WGS sequence"/>
</dbReference>
<organism evidence="2 3">
    <name type="scientific">Duganella vulcania</name>
    <dbReference type="NCBI Taxonomy" id="2692166"/>
    <lineage>
        <taxon>Bacteria</taxon>
        <taxon>Pseudomonadati</taxon>
        <taxon>Pseudomonadota</taxon>
        <taxon>Betaproteobacteria</taxon>
        <taxon>Burkholderiales</taxon>
        <taxon>Oxalobacteraceae</taxon>
        <taxon>Telluria group</taxon>
        <taxon>Duganella</taxon>
    </lineage>
</organism>
<comment type="caution">
    <text evidence="2">The sequence shown here is derived from an EMBL/GenBank/DDBJ whole genome shotgun (WGS) entry which is preliminary data.</text>
</comment>
<keyword evidence="1" id="KW-0812">Transmembrane</keyword>
<evidence type="ECO:0008006" key="4">
    <source>
        <dbReference type="Google" id="ProtNLM"/>
    </source>
</evidence>
<evidence type="ECO:0000313" key="3">
    <source>
        <dbReference type="Proteomes" id="UP000447355"/>
    </source>
</evidence>
<accession>A0A845GCK0</accession>
<keyword evidence="1" id="KW-1133">Transmembrane helix</keyword>
<keyword evidence="1" id="KW-0472">Membrane</keyword>
<dbReference type="RefSeq" id="WP_161081606.1">
    <property type="nucleotide sequence ID" value="NZ_WWCX01000001.1"/>
</dbReference>
<proteinExistence type="predicted"/>
<feature type="transmembrane region" description="Helical" evidence="1">
    <location>
        <begin position="46"/>
        <end position="66"/>
    </location>
</feature>
<evidence type="ECO:0000256" key="1">
    <source>
        <dbReference type="SAM" id="Phobius"/>
    </source>
</evidence>
<feature type="transmembrane region" description="Helical" evidence="1">
    <location>
        <begin position="20"/>
        <end position="40"/>
    </location>
</feature>
<gene>
    <name evidence="2" type="ORF">GTP90_00490</name>
</gene>
<dbReference type="AlphaFoldDB" id="A0A845GCK0"/>
<evidence type="ECO:0000313" key="2">
    <source>
        <dbReference type="EMBL" id="MYM92333.1"/>
    </source>
</evidence>
<sequence length="257" mass="27551">MEKTAVSQVGANRILGLRVAAGVGVVAVLALLKTVVLGALASGLGLLALGGIGCLFVGAFQALPLLGQKLENRLLAARKSEARANPIEQLQNYRLSKAKYLAAFKEAVGAIGAQVQSMSEMIDDRKKAKPDYDASQQERAVQQMRAAHQALVVKYKKGEEALRQLDEVIDDQKFKFKFGQAGQAAIKSLNSTSGEDVLNEMLAGEAFDSVRDNFNRVFADLELEGAKLNSAEKLSFNDGMTIDLMNVRLPAAEKVGG</sequence>